<protein>
    <submittedName>
        <fullName evidence="1">Uncharacterized protein</fullName>
    </submittedName>
</protein>
<organism evidence="1">
    <name type="scientific">Siphoviridae sp. ctwhn18</name>
    <dbReference type="NCBI Taxonomy" id="2825733"/>
    <lineage>
        <taxon>Viruses</taxon>
        <taxon>Duplodnaviria</taxon>
        <taxon>Heunggongvirae</taxon>
        <taxon>Uroviricota</taxon>
        <taxon>Caudoviricetes</taxon>
    </lineage>
</organism>
<accession>A0A8S5P084</accession>
<evidence type="ECO:0000313" key="1">
    <source>
        <dbReference type="EMBL" id="DAD99874.1"/>
    </source>
</evidence>
<reference evidence="1" key="1">
    <citation type="journal article" date="2021" name="Proc. Natl. Acad. Sci. U.S.A.">
        <title>A Catalog of Tens of Thousands of Viruses from Human Metagenomes Reveals Hidden Associations with Chronic Diseases.</title>
        <authorList>
            <person name="Tisza M.J."/>
            <person name="Buck C.B."/>
        </authorList>
    </citation>
    <scope>NUCLEOTIDE SEQUENCE</scope>
    <source>
        <strain evidence="1">Ctwhn18</strain>
    </source>
</reference>
<name>A0A8S5P084_9CAUD</name>
<sequence length="88" mass="10025">MTHRNVSLKLQVFHQLTKKSTGGGNSVEEKILEAFNETYNGGFKSFEEIKKGYDTTEILDTWLEYEGIVGYTRDIIDLLGACDVFIEE</sequence>
<dbReference type="EMBL" id="BK015295">
    <property type="protein sequence ID" value="DAD99874.1"/>
    <property type="molecule type" value="Genomic_DNA"/>
</dbReference>
<proteinExistence type="predicted"/>